<dbReference type="Gene3D" id="3.40.140.10">
    <property type="entry name" value="Cytidine Deaminase, domain 2"/>
    <property type="match status" value="1"/>
</dbReference>
<sequence>MSSTPNNDSSVTHQQVTFDLRAFCKVILHVTKYPQNPVNGVLLREKRKSSEKDTGSRKFVIQDAIPVLHMSKYTTPMMEFALTQIEQYCKGSDMEVVGYYQANESLKDNQPDIVALRISEKLAESNPNLIVVMVNNDQLNSNLECAPFALYQVIEGKLRPKEARINLLPDEDGALSTVSALIQAKSYRQLIDFDNHLEDISLNYWVNPSLNDEIEQLSS</sequence>
<evidence type="ECO:0000313" key="3">
    <source>
        <dbReference type="EMBL" id="CAL8097100.1"/>
    </source>
</evidence>
<comment type="similarity">
    <text evidence="1">Belongs to the EMC8/EMC9 family.</text>
</comment>
<dbReference type="EMBL" id="CAXLJM020000028">
    <property type="protein sequence ID" value="CAL8097100.1"/>
    <property type="molecule type" value="Genomic_DNA"/>
</dbReference>
<dbReference type="Proteomes" id="UP001642540">
    <property type="component" value="Unassembled WGS sequence"/>
</dbReference>
<accession>A0ABP1QFW0</accession>
<gene>
    <name evidence="3" type="ORF">ODALV1_LOCUS9547</name>
</gene>
<dbReference type="PANTHER" id="PTHR12941:SF10">
    <property type="entry name" value="ER MEMBRANE PROTEIN COMPLEX SUBUNIT 8_9 HOMOLOG"/>
    <property type="match status" value="1"/>
</dbReference>
<dbReference type="CDD" id="cd08060">
    <property type="entry name" value="MPN_UPF0172"/>
    <property type="match status" value="1"/>
</dbReference>
<dbReference type="PANTHER" id="PTHR12941">
    <property type="entry name" value="ER MEMBRANE PROTEIN COMPLEX"/>
    <property type="match status" value="1"/>
</dbReference>
<dbReference type="InterPro" id="IPR037518">
    <property type="entry name" value="MPN"/>
</dbReference>
<comment type="caution">
    <text evidence="3">The sequence shown here is derived from an EMBL/GenBank/DDBJ whole genome shotgun (WGS) entry which is preliminary data.</text>
</comment>
<evidence type="ECO:0000313" key="4">
    <source>
        <dbReference type="Proteomes" id="UP001642540"/>
    </source>
</evidence>
<dbReference type="InterPro" id="IPR005366">
    <property type="entry name" value="EMC8/9"/>
</dbReference>
<name>A0ABP1QFW0_9HEXA</name>
<dbReference type="PROSITE" id="PS50249">
    <property type="entry name" value="MPN"/>
    <property type="match status" value="1"/>
</dbReference>
<protein>
    <recommendedName>
        <fullName evidence="2">MPN domain-containing protein</fullName>
    </recommendedName>
</protein>
<feature type="domain" description="MPN" evidence="2">
    <location>
        <begin position="16"/>
        <end position="154"/>
    </location>
</feature>
<keyword evidence="4" id="KW-1185">Reference proteome</keyword>
<reference evidence="3 4" key="1">
    <citation type="submission" date="2024-08" db="EMBL/GenBank/DDBJ databases">
        <authorList>
            <person name="Cucini C."/>
            <person name="Frati F."/>
        </authorList>
    </citation>
    <scope>NUCLEOTIDE SEQUENCE [LARGE SCALE GENOMIC DNA]</scope>
</reference>
<organism evidence="3 4">
    <name type="scientific">Orchesella dallaii</name>
    <dbReference type="NCBI Taxonomy" id="48710"/>
    <lineage>
        <taxon>Eukaryota</taxon>
        <taxon>Metazoa</taxon>
        <taxon>Ecdysozoa</taxon>
        <taxon>Arthropoda</taxon>
        <taxon>Hexapoda</taxon>
        <taxon>Collembola</taxon>
        <taxon>Entomobryomorpha</taxon>
        <taxon>Entomobryoidea</taxon>
        <taxon>Orchesellidae</taxon>
        <taxon>Orchesellinae</taxon>
        <taxon>Orchesella</taxon>
    </lineage>
</organism>
<evidence type="ECO:0000256" key="1">
    <source>
        <dbReference type="ARBA" id="ARBA00007461"/>
    </source>
</evidence>
<proteinExistence type="inferred from homology"/>
<evidence type="ECO:0000259" key="2">
    <source>
        <dbReference type="PROSITE" id="PS50249"/>
    </source>
</evidence>
<dbReference type="Pfam" id="PF03665">
    <property type="entry name" value="UPF0172"/>
    <property type="match status" value="1"/>
</dbReference>